<protein>
    <submittedName>
        <fullName evidence="6">IclR family transcriptional regulator</fullName>
    </submittedName>
</protein>
<evidence type="ECO:0000256" key="2">
    <source>
        <dbReference type="ARBA" id="ARBA00023125"/>
    </source>
</evidence>
<dbReference type="GO" id="GO:0045892">
    <property type="term" value="P:negative regulation of DNA-templated transcription"/>
    <property type="evidence" value="ECO:0007669"/>
    <property type="project" value="TreeGrafter"/>
</dbReference>
<dbReference type="GO" id="GO:0003677">
    <property type="term" value="F:DNA binding"/>
    <property type="evidence" value="ECO:0007669"/>
    <property type="project" value="UniProtKB-KW"/>
</dbReference>
<dbReference type="SUPFAM" id="SSF55781">
    <property type="entry name" value="GAF domain-like"/>
    <property type="match status" value="1"/>
</dbReference>
<name>A0A2T0T6T5_9PSEU</name>
<dbReference type="InterPro" id="IPR014757">
    <property type="entry name" value="Tscrpt_reg_IclR_C"/>
</dbReference>
<dbReference type="Gene3D" id="1.10.10.10">
    <property type="entry name" value="Winged helix-like DNA-binding domain superfamily/Winged helix DNA-binding domain"/>
    <property type="match status" value="1"/>
</dbReference>
<comment type="caution">
    <text evidence="6">The sequence shown here is derived from an EMBL/GenBank/DDBJ whole genome shotgun (WGS) entry which is preliminary data.</text>
</comment>
<gene>
    <name evidence="6" type="ORF">CLV43_10599</name>
</gene>
<dbReference type="InterPro" id="IPR050707">
    <property type="entry name" value="HTH_MetabolicPath_Reg"/>
</dbReference>
<keyword evidence="7" id="KW-1185">Reference proteome</keyword>
<evidence type="ECO:0000256" key="3">
    <source>
        <dbReference type="ARBA" id="ARBA00023163"/>
    </source>
</evidence>
<dbReference type="PANTHER" id="PTHR30136">
    <property type="entry name" value="HELIX-TURN-HELIX TRANSCRIPTIONAL REGULATOR, ICLR FAMILY"/>
    <property type="match status" value="1"/>
</dbReference>
<dbReference type="InterPro" id="IPR005471">
    <property type="entry name" value="Tscrpt_reg_IclR_N"/>
</dbReference>
<sequence length="241" mass="25143">MDRAFGILMAFPERGSVSLGELARRAGYPKTTVHDLLEPLIRIGAVERDGDLLRLGLLLFELGMRASGRPDLRAVALPHMQDLMTATGGTVHLAVRDRTDVVYLEKLVGGRPSPAPSVVGGRMPIHLSAVGKAILAFSAAEVVADVVEADLEAATRSTITRREDLLAEIGRVRSQGVAVDRGELRADLVCVGAPIRDGAGVAVAAISVAARTGAVNLALAAAKVRRTAAAVAEALARPVPS</sequence>
<dbReference type="Gene3D" id="3.30.450.40">
    <property type="match status" value="1"/>
</dbReference>
<feature type="domain" description="IclR-ED" evidence="5">
    <location>
        <begin position="58"/>
        <end position="241"/>
    </location>
</feature>
<evidence type="ECO:0000313" key="7">
    <source>
        <dbReference type="Proteomes" id="UP000239494"/>
    </source>
</evidence>
<dbReference type="PROSITE" id="PS51077">
    <property type="entry name" value="HTH_ICLR"/>
    <property type="match status" value="1"/>
</dbReference>
<keyword evidence="1" id="KW-0805">Transcription regulation</keyword>
<reference evidence="6 7" key="1">
    <citation type="submission" date="2018-03" db="EMBL/GenBank/DDBJ databases">
        <title>Genomic Encyclopedia of Archaeal and Bacterial Type Strains, Phase II (KMG-II): from individual species to whole genera.</title>
        <authorList>
            <person name="Goeker M."/>
        </authorList>
    </citation>
    <scope>NUCLEOTIDE SEQUENCE [LARGE SCALE GENOMIC DNA]</scope>
    <source>
        <strain evidence="6 7">DSM 44720</strain>
    </source>
</reference>
<evidence type="ECO:0000259" key="4">
    <source>
        <dbReference type="PROSITE" id="PS51077"/>
    </source>
</evidence>
<dbReference type="InterPro" id="IPR036388">
    <property type="entry name" value="WH-like_DNA-bd_sf"/>
</dbReference>
<dbReference type="Proteomes" id="UP000239494">
    <property type="component" value="Unassembled WGS sequence"/>
</dbReference>
<accession>A0A2T0T6T5</accession>
<dbReference type="InterPro" id="IPR036390">
    <property type="entry name" value="WH_DNA-bd_sf"/>
</dbReference>
<proteinExistence type="predicted"/>
<dbReference type="SUPFAM" id="SSF46785">
    <property type="entry name" value="Winged helix' DNA-binding domain"/>
    <property type="match status" value="1"/>
</dbReference>
<dbReference type="InterPro" id="IPR029016">
    <property type="entry name" value="GAF-like_dom_sf"/>
</dbReference>
<organism evidence="6 7">
    <name type="scientific">Umezawaea tangerina</name>
    <dbReference type="NCBI Taxonomy" id="84725"/>
    <lineage>
        <taxon>Bacteria</taxon>
        <taxon>Bacillati</taxon>
        <taxon>Actinomycetota</taxon>
        <taxon>Actinomycetes</taxon>
        <taxon>Pseudonocardiales</taxon>
        <taxon>Pseudonocardiaceae</taxon>
        <taxon>Umezawaea</taxon>
    </lineage>
</organism>
<evidence type="ECO:0000313" key="6">
    <source>
        <dbReference type="EMBL" id="PRY41341.1"/>
    </source>
</evidence>
<dbReference type="AlphaFoldDB" id="A0A2T0T6T5"/>
<dbReference type="Pfam" id="PF01614">
    <property type="entry name" value="IclR_C"/>
    <property type="match status" value="1"/>
</dbReference>
<dbReference type="SMART" id="SM00346">
    <property type="entry name" value="HTH_ICLR"/>
    <property type="match status" value="1"/>
</dbReference>
<feature type="domain" description="HTH iclR-type" evidence="4">
    <location>
        <begin position="1"/>
        <end position="57"/>
    </location>
</feature>
<dbReference type="EMBL" id="PVTF01000005">
    <property type="protein sequence ID" value="PRY41341.1"/>
    <property type="molecule type" value="Genomic_DNA"/>
</dbReference>
<keyword evidence="3" id="KW-0804">Transcription</keyword>
<keyword evidence="2" id="KW-0238">DNA-binding</keyword>
<evidence type="ECO:0000256" key="1">
    <source>
        <dbReference type="ARBA" id="ARBA00023015"/>
    </source>
</evidence>
<dbReference type="PANTHER" id="PTHR30136:SF24">
    <property type="entry name" value="HTH-TYPE TRANSCRIPTIONAL REPRESSOR ALLR"/>
    <property type="match status" value="1"/>
</dbReference>
<evidence type="ECO:0000259" key="5">
    <source>
        <dbReference type="PROSITE" id="PS51078"/>
    </source>
</evidence>
<dbReference type="GO" id="GO:0003700">
    <property type="term" value="F:DNA-binding transcription factor activity"/>
    <property type="evidence" value="ECO:0007669"/>
    <property type="project" value="TreeGrafter"/>
</dbReference>
<dbReference type="PROSITE" id="PS51078">
    <property type="entry name" value="ICLR_ED"/>
    <property type="match status" value="1"/>
</dbReference>
<dbReference type="Pfam" id="PF09339">
    <property type="entry name" value="HTH_IclR"/>
    <property type="match status" value="1"/>
</dbReference>